<comment type="caution">
    <text evidence="2">The sequence shown here is derived from an EMBL/GenBank/DDBJ whole genome shotgun (WGS) entry which is preliminary data.</text>
</comment>
<sequence length="118" mass="13137">METEWQLRARMAERGLFATRSLVPLPAARGFNCGDGGAHPEPGRPDRAYLSEVVGERARCIASRPLRTARMRARVPELLKRRLQKRSELERNLERCSTPGLGAEAGPSSQSRAYPCYG</sequence>
<evidence type="ECO:0000313" key="3">
    <source>
        <dbReference type="Proteomes" id="UP001500804"/>
    </source>
</evidence>
<evidence type="ECO:0000256" key="1">
    <source>
        <dbReference type="SAM" id="MobiDB-lite"/>
    </source>
</evidence>
<evidence type="ECO:0000313" key="2">
    <source>
        <dbReference type="EMBL" id="GAA5125453.1"/>
    </source>
</evidence>
<organism evidence="2 3">
    <name type="scientific">Pseudonocardia adelaidensis</name>
    <dbReference type="NCBI Taxonomy" id="648754"/>
    <lineage>
        <taxon>Bacteria</taxon>
        <taxon>Bacillati</taxon>
        <taxon>Actinomycetota</taxon>
        <taxon>Actinomycetes</taxon>
        <taxon>Pseudonocardiales</taxon>
        <taxon>Pseudonocardiaceae</taxon>
        <taxon>Pseudonocardia</taxon>
    </lineage>
</organism>
<name>A0ABP9NSJ7_9PSEU</name>
<keyword evidence="3" id="KW-1185">Reference proteome</keyword>
<feature type="region of interest" description="Disordered" evidence="1">
    <location>
        <begin position="95"/>
        <end position="118"/>
    </location>
</feature>
<gene>
    <name evidence="2" type="ORF">GCM10023320_39860</name>
</gene>
<protein>
    <submittedName>
        <fullName evidence="2">Uncharacterized protein</fullName>
    </submittedName>
</protein>
<dbReference type="EMBL" id="BAABJO010000014">
    <property type="protein sequence ID" value="GAA5125453.1"/>
    <property type="molecule type" value="Genomic_DNA"/>
</dbReference>
<reference evidence="3" key="1">
    <citation type="journal article" date="2019" name="Int. J. Syst. Evol. Microbiol.">
        <title>The Global Catalogue of Microorganisms (GCM) 10K type strain sequencing project: providing services to taxonomists for standard genome sequencing and annotation.</title>
        <authorList>
            <consortium name="The Broad Institute Genomics Platform"/>
            <consortium name="The Broad Institute Genome Sequencing Center for Infectious Disease"/>
            <person name="Wu L."/>
            <person name="Ma J."/>
        </authorList>
    </citation>
    <scope>NUCLEOTIDE SEQUENCE [LARGE SCALE GENOMIC DNA]</scope>
    <source>
        <strain evidence="3">JCM 18302</strain>
    </source>
</reference>
<proteinExistence type="predicted"/>
<dbReference type="Proteomes" id="UP001500804">
    <property type="component" value="Unassembled WGS sequence"/>
</dbReference>
<accession>A0ABP9NSJ7</accession>